<accession>A0A8S1J4H2</accession>
<comment type="caution">
    <text evidence="2">The sequence shown here is derived from an EMBL/GenBank/DDBJ whole genome shotgun (WGS) entry which is preliminary data.</text>
</comment>
<evidence type="ECO:0000313" key="2">
    <source>
        <dbReference type="EMBL" id="CAD7701093.1"/>
    </source>
</evidence>
<protein>
    <submittedName>
        <fullName evidence="2">Uncharacterized protein</fullName>
    </submittedName>
</protein>
<proteinExistence type="predicted"/>
<evidence type="ECO:0000256" key="1">
    <source>
        <dbReference type="SAM" id="MobiDB-lite"/>
    </source>
</evidence>
<name>A0A8S1J4H2_9CHLO</name>
<sequence>MASAEPAAPAQLTEFQLERQRLIARNREKMQALGVHLALSELQVTAQEVIRRPPKKPRLEKSTTGNQPTRRSSRLANATVAREEQEALQAKAEEERLGQFIVDGTCPLCGGVFTRGHKKHLEECTGPTKVRAKRKAANYELLTPEERVDNWCHCLSRFAFIFLTDVTMDDGRPCIQQDPVPSGSSSTIFPV</sequence>
<keyword evidence="3" id="KW-1185">Reference proteome</keyword>
<feature type="region of interest" description="Disordered" evidence="1">
    <location>
        <begin position="48"/>
        <end position="78"/>
    </location>
</feature>
<organism evidence="2 3">
    <name type="scientific">Ostreobium quekettii</name>
    <dbReference type="NCBI Taxonomy" id="121088"/>
    <lineage>
        <taxon>Eukaryota</taxon>
        <taxon>Viridiplantae</taxon>
        <taxon>Chlorophyta</taxon>
        <taxon>core chlorophytes</taxon>
        <taxon>Ulvophyceae</taxon>
        <taxon>TCBD clade</taxon>
        <taxon>Bryopsidales</taxon>
        <taxon>Ostreobineae</taxon>
        <taxon>Ostreobiaceae</taxon>
        <taxon>Ostreobium</taxon>
    </lineage>
</organism>
<dbReference type="AlphaFoldDB" id="A0A8S1J4H2"/>
<gene>
    <name evidence="2" type="ORF">OSTQU699_LOCUS6452</name>
</gene>
<dbReference type="EMBL" id="CAJHUC010001432">
    <property type="protein sequence ID" value="CAD7701093.1"/>
    <property type="molecule type" value="Genomic_DNA"/>
</dbReference>
<reference evidence="2" key="1">
    <citation type="submission" date="2020-12" db="EMBL/GenBank/DDBJ databases">
        <authorList>
            <person name="Iha C."/>
        </authorList>
    </citation>
    <scope>NUCLEOTIDE SEQUENCE</scope>
</reference>
<dbReference type="OrthoDB" id="2122982at2759"/>
<evidence type="ECO:0000313" key="3">
    <source>
        <dbReference type="Proteomes" id="UP000708148"/>
    </source>
</evidence>
<feature type="compositionally biased region" description="Polar residues" evidence="1">
    <location>
        <begin position="62"/>
        <end position="76"/>
    </location>
</feature>
<dbReference type="Proteomes" id="UP000708148">
    <property type="component" value="Unassembled WGS sequence"/>
</dbReference>